<evidence type="ECO:0000313" key="1">
    <source>
        <dbReference type="EMBL" id="AYD39644.1"/>
    </source>
</evidence>
<proteinExistence type="predicted"/>
<dbReference type="RefSeq" id="WP_119970437.1">
    <property type="nucleotide sequence ID" value="NZ_CP032416.1"/>
</dbReference>
<dbReference type="AlphaFoldDB" id="A0A386H1V7"/>
<keyword evidence="2" id="KW-1185">Reference proteome</keyword>
<dbReference type="CDD" id="cd08026">
    <property type="entry name" value="DUF326"/>
    <property type="match status" value="1"/>
</dbReference>
<dbReference type="OrthoDB" id="5396211at2"/>
<gene>
    <name evidence="1" type="ORF">D4Z93_03555</name>
</gene>
<dbReference type="Pfam" id="PF03860">
    <property type="entry name" value="Csp"/>
    <property type="match status" value="1"/>
</dbReference>
<dbReference type="Gene3D" id="1.20.1270.360">
    <property type="match status" value="1"/>
</dbReference>
<evidence type="ECO:0000313" key="2">
    <source>
        <dbReference type="Proteomes" id="UP000266301"/>
    </source>
</evidence>
<sequence length="116" mass="13219">MNTATMSINKYQQCIDECNKCAQKCYECFKACLNEPDVQNRKNCISVLIECAQMCQMSASLMSMDSCSVKEHCRICANICDKCAQECGMFKEQHCQICMQECKKCADECRNMVTCN</sequence>
<name>A0A386H1V7_9CLOT</name>
<organism evidence="1 2">
    <name type="scientific">Clostridium fermenticellae</name>
    <dbReference type="NCBI Taxonomy" id="2068654"/>
    <lineage>
        <taxon>Bacteria</taxon>
        <taxon>Bacillati</taxon>
        <taxon>Bacillota</taxon>
        <taxon>Clostridia</taxon>
        <taxon>Eubacteriales</taxon>
        <taxon>Clostridiaceae</taxon>
        <taxon>Clostridium</taxon>
    </lineage>
</organism>
<dbReference type="PANTHER" id="PTHR37310:SF1">
    <property type="entry name" value="CYTOPLASMIC PROTEIN"/>
    <property type="match status" value="1"/>
</dbReference>
<reference evidence="1 2" key="1">
    <citation type="journal article" date="2019" name="Int. J. Syst. Evol. Microbiol.">
        <title>Clostridium fermenticellae sp. nov., isolated from the mud in a fermentation cellar for the production of the Chinese liquor, baijiu.</title>
        <authorList>
            <person name="Xu P.X."/>
            <person name="Chai L.J."/>
            <person name="Qiu T."/>
            <person name="Zhang X.J."/>
            <person name="Lu Z.M."/>
            <person name="Xiao C."/>
            <person name="Wang S.T."/>
            <person name="Shen C.H."/>
            <person name="Shi J.S."/>
            <person name="Xu Z.H."/>
        </authorList>
    </citation>
    <scope>NUCLEOTIDE SEQUENCE [LARGE SCALE GENOMIC DNA]</scope>
    <source>
        <strain evidence="1 2">JN500901</strain>
    </source>
</reference>
<dbReference type="KEGG" id="cfer:D4Z93_03555"/>
<dbReference type="InterPro" id="IPR044543">
    <property type="entry name" value="YHJQ-like"/>
</dbReference>
<dbReference type="InterPro" id="IPR005560">
    <property type="entry name" value="Csp_YhjQ"/>
</dbReference>
<dbReference type="EMBL" id="CP032416">
    <property type="protein sequence ID" value="AYD39644.1"/>
    <property type="molecule type" value="Genomic_DNA"/>
</dbReference>
<dbReference type="Proteomes" id="UP000266301">
    <property type="component" value="Chromosome"/>
</dbReference>
<protein>
    <submittedName>
        <fullName evidence="1">Four-helix bundle copper-binding protein</fullName>
    </submittedName>
</protein>
<dbReference type="PANTHER" id="PTHR37310">
    <property type="entry name" value="CYTOPLASMIC PROTEIN-RELATED"/>
    <property type="match status" value="1"/>
</dbReference>
<accession>A0A386H1V7</accession>